<feature type="compositionally biased region" description="Basic residues" evidence="1">
    <location>
        <begin position="377"/>
        <end position="398"/>
    </location>
</feature>
<evidence type="ECO:0000313" key="3">
    <source>
        <dbReference type="Proteomes" id="UP000266841"/>
    </source>
</evidence>
<proteinExistence type="predicted"/>
<sequence>MAGGDWPSIPCLSPETGQPVAPAPSRGPPAVHRDPVRADPGDRRLDLARADLQGVPRPGDGPAAPEPAARACLPPPAHEAAVPPHPARGGVRRGDAGGQAAGAREEAPPQGAALARRGGGRGGRRDGRRGAAEGCEEDPRPAAQGVAREGGQGGAFAEGFNLAEEDDGDERATTDGSEKKPAAATKKKAAKDDDGDDEVISVHSSGGSQDSREAAREGFQSQLEGFHVEGEGGENDWETSAAVQATISESIRQQQELHGGVHAAVHVAPSPDRLRTADDGEIAGLAREARNAWIEDAQRRRRIASRRECIGAAADPSGYSAAQLRNFLEGSRLNARVGRIGKLAEKMREEQAGGGYKARDEGCGRGEAAQEAQARPRAGRRRGRRGRRRVRRRGRRRDRPCVPCSARTTRTTSGASGGGGFLPAPRGQDRATGKTAGPSCAIEIDSDGSDDVGFADRRRRPAATPSKNGGADPEPKRETFDRARFMELSNADEEWAAWGADADGGHVG</sequence>
<feature type="compositionally biased region" description="Basic and acidic residues" evidence="1">
    <location>
        <begin position="348"/>
        <end position="364"/>
    </location>
</feature>
<evidence type="ECO:0000313" key="2">
    <source>
        <dbReference type="EMBL" id="EJK61953.1"/>
    </source>
</evidence>
<organism evidence="2 3">
    <name type="scientific">Thalassiosira oceanica</name>
    <name type="common">Marine diatom</name>
    <dbReference type="NCBI Taxonomy" id="159749"/>
    <lineage>
        <taxon>Eukaryota</taxon>
        <taxon>Sar</taxon>
        <taxon>Stramenopiles</taxon>
        <taxon>Ochrophyta</taxon>
        <taxon>Bacillariophyta</taxon>
        <taxon>Coscinodiscophyceae</taxon>
        <taxon>Thalassiosirophycidae</taxon>
        <taxon>Thalassiosirales</taxon>
        <taxon>Thalassiosiraceae</taxon>
        <taxon>Thalassiosira</taxon>
    </lineage>
</organism>
<feature type="compositionally biased region" description="Low complexity" evidence="1">
    <location>
        <begin position="401"/>
        <end position="414"/>
    </location>
</feature>
<feature type="compositionally biased region" description="Basic and acidic residues" evidence="1">
    <location>
        <begin position="473"/>
        <end position="482"/>
    </location>
</feature>
<gene>
    <name evidence="2" type="ORF">THAOC_17465</name>
</gene>
<protein>
    <submittedName>
        <fullName evidence="2">Uncharacterized protein</fullName>
    </submittedName>
</protein>
<feature type="compositionally biased region" description="Low complexity" evidence="1">
    <location>
        <begin position="366"/>
        <end position="376"/>
    </location>
</feature>
<feature type="non-terminal residue" evidence="2">
    <location>
        <position position="508"/>
    </location>
</feature>
<name>K0S732_THAOC</name>
<feature type="region of interest" description="Disordered" evidence="1">
    <location>
        <begin position="1"/>
        <end position="224"/>
    </location>
</feature>
<accession>K0S732</accession>
<feature type="region of interest" description="Disordered" evidence="1">
    <location>
        <begin position="348"/>
        <end position="482"/>
    </location>
</feature>
<reference evidence="2 3" key="1">
    <citation type="journal article" date="2012" name="Genome Biol.">
        <title>Genome and low-iron response of an oceanic diatom adapted to chronic iron limitation.</title>
        <authorList>
            <person name="Lommer M."/>
            <person name="Specht M."/>
            <person name="Roy A.S."/>
            <person name="Kraemer L."/>
            <person name="Andreson R."/>
            <person name="Gutowska M.A."/>
            <person name="Wolf J."/>
            <person name="Bergner S.V."/>
            <person name="Schilhabel M.B."/>
            <person name="Klostermeier U.C."/>
            <person name="Beiko R.G."/>
            <person name="Rosenstiel P."/>
            <person name="Hippler M."/>
            <person name="Laroche J."/>
        </authorList>
    </citation>
    <scope>NUCLEOTIDE SEQUENCE [LARGE SCALE GENOMIC DNA]</scope>
    <source>
        <strain evidence="2 3">CCMP1005</strain>
    </source>
</reference>
<feature type="compositionally biased region" description="Low complexity" evidence="1">
    <location>
        <begin position="56"/>
        <end position="82"/>
    </location>
</feature>
<feature type="compositionally biased region" description="Basic and acidic residues" evidence="1">
    <location>
        <begin position="31"/>
        <end position="49"/>
    </location>
</feature>
<evidence type="ECO:0000256" key="1">
    <source>
        <dbReference type="SAM" id="MobiDB-lite"/>
    </source>
</evidence>
<comment type="caution">
    <text evidence="2">The sequence shown here is derived from an EMBL/GenBank/DDBJ whole genome shotgun (WGS) entry which is preliminary data.</text>
</comment>
<dbReference type="EMBL" id="AGNL01019275">
    <property type="protein sequence ID" value="EJK61953.1"/>
    <property type="molecule type" value="Genomic_DNA"/>
</dbReference>
<feature type="compositionally biased region" description="Basic and acidic residues" evidence="1">
    <location>
        <begin position="170"/>
        <end position="181"/>
    </location>
</feature>
<dbReference type="Proteomes" id="UP000266841">
    <property type="component" value="Unassembled WGS sequence"/>
</dbReference>
<dbReference type="AlphaFoldDB" id="K0S732"/>
<keyword evidence="3" id="KW-1185">Reference proteome</keyword>